<proteinExistence type="predicted"/>
<sequence length="187" mass="21043">MDSSRYHWIVFASIWVGQISSCVAFSISLPKLQTSCRSRTQVSMGYVPDGMSQKQWDAMKKKEEALKAKKNFGATGAKGFRSRSMASFQAALERGEAAHLMPVDPAKVRRGEIPLKDVPYMQRGGSWDNTDIAGKQSKKGWMRAGSGKMTAFNDGKARKMKENEYDKKYNGKKEPKSIFNWTGKRED</sequence>
<reference evidence="3" key="1">
    <citation type="submission" date="2021-01" db="EMBL/GenBank/DDBJ databases">
        <authorList>
            <person name="Corre E."/>
            <person name="Pelletier E."/>
            <person name="Niang G."/>
            <person name="Scheremetjew M."/>
            <person name="Finn R."/>
            <person name="Kale V."/>
            <person name="Holt S."/>
            <person name="Cochrane G."/>
            <person name="Meng A."/>
            <person name="Brown T."/>
            <person name="Cohen L."/>
        </authorList>
    </citation>
    <scope>NUCLEOTIDE SEQUENCE</scope>
    <source>
        <strain evidence="3">CCMP1381</strain>
    </source>
</reference>
<keyword evidence="2" id="KW-0812">Transmembrane</keyword>
<organism evidence="3">
    <name type="scientific">Octactis speculum</name>
    <dbReference type="NCBI Taxonomy" id="3111310"/>
    <lineage>
        <taxon>Eukaryota</taxon>
        <taxon>Sar</taxon>
        <taxon>Stramenopiles</taxon>
        <taxon>Ochrophyta</taxon>
        <taxon>Dictyochophyceae</taxon>
        <taxon>Dictyochales</taxon>
        <taxon>Dictyochaceae</taxon>
        <taxon>Octactis</taxon>
    </lineage>
</organism>
<accession>A0A7S2GQL4</accession>
<keyword evidence="2" id="KW-1133">Transmembrane helix</keyword>
<feature type="region of interest" description="Disordered" evidence="1">
    <location>
        <begin position="143"/>
        <end position="187"/>
    </location>
</feature>
<protein>
    <submittedName>
        <fullName evidence="3">Uncharacterized protein</fullName>
    </submittedName>
</protein>
<dbReference type="AlphaFoldDB" id="A0A7S2GQL4"/>
<feature type="compositionally biased region" description="Basic and acidic residues" evidence="1">
    <location>
        <begin position="155"/>
        <end position="176"/>
    </location>
</feature>
<feature type="transmembrane region" description="Helical" evidence="2">
    <location>
        <begin position="6"/>
        <end position="29"/>
    </location>
</feature>
<name>A0A7S2GQL4_9STRA</name>
<dbReference type="EMBL" id="HBGS01049758">
    <property type="protein sequence ID" value="CAD9465270.1"/>
    <property type="molecule type" value="Transcribed_RNA"/>
</dbReference>
<evidence type="ECO:0000256" key="2">
    <source>
        <dbReference type="SAM" id="Phobius"/>
    </source>
</evidence>
<evidence type="ECO:0000313" key="3">
    <source>
        <dbReference type="EMBL" id="CAD9465270.1"/>
    </source>
</evidence>
<evidence type="ECO:0000256" key="1">
    <source>
        <dbReference type="SAM" id="MobiDB-lite"/>
    </source>
</evidence>
<keyword evidence="2" id="KW-0472">Membrane</keyword>
<gene>
    <name evidence="3" type="ORF">DSPE1174_LOCUS25909</name>
</gene>